<proteinExistence type="predicted"/>
<evidence type="ECO:0000313" key="2">
    <source>
        <dbReference type="Proteomes" id="UP000663862"/>
    </source>
</evidence>
<feature type="non-terminal residue" evidence="1">
    <location>
        <position position="1"/>
    </location>
</feature>
<accession>A0A820RZB1</accession>
<protein>
    <submittedName>
        <fullName evidence="1">Uncharacterized protein</fullName>
    </submittedName>
</protein>
<sequence>QTKEIAERRSECLDKIMGLVVNGGIDTETVLKTVEEYKVPPPSKQ</sequence>
<dbReference type="AlphaFoldDB" id="A0A820RZB1"/>
<comment type="caution">
    <text evidence="1">The sequence shown here is derived from an EMBL/GenBank/DDBJ whole genome shotgun (WGS) entry which is preliminary data.</text>
</comment>
<gene>
    <name evidence="1" type="ORF">TSG867_LOCUS16305</name>
</gene>
<evidence type="ECO:0000313" key="1">
    <source>
        <dbReference type="EMBL" id="CAF4442425.1"/>
    </source>
</evidence>
<dbReference type="EMBL" id="CAJOBQ010000990">
    <property type="protein sequence ID" value="CAF4442425.1"/>
    <property type="molecule type" value="Genomic_DNA"/>
</dbReference>
<reference evidence="1" key="1">
    <citation type="submission" date="2021-02" db="EMBL/GenBank/DDBJ databases">
        <authorList>
            <person name="Nowell W R."/>
        </authorList>
    </citation>
    <scope>NUCLEOTIDE SEQUENCE</scope>
</reference>
<organism evidence="1 2">
    <name type="scientific">Rotaria socialis</name>
    <dbReference type="NCBI Taxonomy" id="392032"/>
    <lineage>
        <taxon>Eukaryota</taxon>
        <taxon>Metazoa</taxon>
        <taxon>Spiralia</taxon>
        <taxon>Gnathifera</taxon>
        <taxon>Rotifera</taxon>
        <taxon>Eurotatoria</taxon>
        <taxon>Bdelloidea</taxon>
        <taxon>Philodinida</taxon>
        <taxon>Philodinidae</taxon>
        <taxon>Rotaria</taxon>
    </lineage>
</organism>
<dbReference type="Proteomes" id="UP000663862">
    <property type="component" value="Unassembled WGS sequence"/>
</dbReference>
<name>A0A820RZB1_9BILA</name>